<evidence type="ECO:0000313" key="6">
    <source>
        <dbReference type="EMBL" id="RZS67437.1"/>
    </source>
</evidence>
<dbReference type="Proteomes" id="UP000292039">
    <property type="component" value="Unassembled WGS sequence"/>
</dbReference>
<gene>
    <name evidence="5" type="ORF">AAV32_07485</name>
    <name evidence="6" type="ORF">EV679_2657</name>
</gene>
<evidence type="ECO:0000256" key="4">
    <source>
        <dbReference type="SAM" id="SignalP"/>
    </source>
</evidence>
<feature type="signal peptide" evidence="4">
    <location>
        <begin position="1"/>
        <end position="24"/>
    </location>
</feature>
<dbReference type="AlphaFoldDB" id="A0A171KTE8"/>
<dbReference type="InterPro" id="IPR038404">
    <property type="entry name" value="TRAP_DctP_sf"/>
</dbReference>
<proteinExistence type="inferred from homology"/>
<evidence type="ECO:0000256" key="2">
    <source>
        <dbReference type="ARBA" id="ARBA00022448"/>
    </source>
</evidence>
<sequence>MSKKHVALTLAATLLACHSLAVQAAETTLKAVSAFNTDTFFTDRFKVFVDKVNEDGKGILQIQMIGGPEAIPTFEVGNAVRAGVVDLANSSAVFHANMVPEALAMTLTDKTIQELRANGGHALMDQIHREKANMLWLARLTDGLQYHIYSNKPVNSVQDLKGLKLRSVPTYLAFFRAVNASALQIPPGEVYTALERGVVDGYGWPSVGVLDLGWQEKTKYRIEPGFYNVEVSLFMNQKSWDKLDDAQKNFLKEKVEWVESLNKEDLTLAIQEKERQAQAGVQTITLPEAEAQAMRAVAYKAGWDGIAKTGSRHAVEIERLFGHGDSQP</sequence>
<dbReference type="PANTHER" id="PTHR33376:SF7">
    <property type="entry name" value="C4-DICARBOXYLATE-BINDING PROTEIN DCTB"/>
    <property type="match status" value="1"/>
</dbReference>
<name>A0A171KTE8_9BURK</name>
<dbReference type="Proteomes" id="UP000078084">
    <property type="component" value="Unassembled WGS sequence"/>
</dbReference>
<dbReference type="GeneID" id="99726799"/>
<dbReference type="Pfam" id="PF03480">
    <property type="entry name" value="DctP"/>
    <property type="match status" value="1"/>
</dbReference>
<keyword evidence="7" id="KW-1185">Reference proteome</keyword>
<keyword evidence="2" id="KW-0813">Transport</keyword>
<accession>A0A171KTE8</accession>
<dbReference type="Gene3D" id="3.40.190.170">
    <property type="entry name" value="Bacterial extracellular solute-binding protein, family 7"/>
    <property type="match status" value="1"/>
</dbReference>
<feature type="chain" id="PRO_5036007469" evidence="4">
    <location>
        <begin position="25"/>
        <end position="328"/>
    </location>
</feature>
<evidence type="ECO:0000313" key="7">
    <source>
        <dbReference type="Proteomes" id="UP000078084"/>
    </source>
</evidence>
<dbReference type="EMBL" id="LBNE01000003">
    <property type="protein sequence ID" value="KKO72165.1"/>
    <property type="molecule type" value="Genomic_DNA"/>
</dbReference>
<dbReference type="EMBL" id="SGWZ01000004">
    <property type="protein sequence ID" value="RZS67437.1"/>
    <property type="molecule type" value="Genomic_DNA"/>
</dbReference>
<dbReference type="PATRIC" id="fig|206506.3.peg.1601"/>
<dbReference type="RefSeq" id="WP_068369822.1">
    <property type="nucleotide sequence ID" value="NZ_CBCSEB010000015.1"/>
</dbReference>
<reference evidence="5 7" key="1">
    <citation type="submission" date="2015-04" db="EMBL/GenBank/DDBJ databases">
        <title>Genome sequence of Kerstersia gyiorum CG1.</title>
        <authorList>
            <person name="Greninger A.L."/>
            <person name="Kozyreva V."/>
            <person name="Chaturvedi V."/>
        </authorList>
    </citation>
    <scope>NUCLEOTIDE SEQUENCE [LARGE SCALE GENOMIC DNA]</scope>
    <source>
        <strain evidence="5 7">CG1</strain>
    </source>
</reference>
<dbReference type="GO" id="GO:0055085">
    <property type="term" value="P:transmembrane transport"/>
    <property type="evidence" value="ECO:0007669"/>
    <property type="project" value="InterPro"/>
</dbReference>
<dbReference type="PANTHER" id="PTHR33376">
    <property type="match status" value="1"/>
</dbReference>
<protein>
    <submittedName>
        <fullName evidence="5">ABC transporter substrate-binding protein</fullName>
    </submittedName>
    <submittedName>
        <fullName evidence="6">TRAP-type C4-dicarboxylate transport system substrate-binding protein</fullName>
    </submittedName>
</protein>
<dbReference type="NCBIfam" id="NF037995">
    <property type="entry name" value="TRAP_S1"/>
    <property type="match status" value="1"/>
</dbReference>
<dbReference type="PROSITE" id="PS51257">
    <property type="entry name" value="PROKAR_LIPOPROTEIN"/>
    <property type="match status" value="1"/>
</dbReference>
<evidence type="ECO:0000313" key="8">
    <source>
        <dbReference type="Proteomes" id="UP000292039"/>
    </source>
</evidence>
<dbReference type="OrthoDB" id="6073716at2"/>
<keyword evidence="3 4" id="KW-0732">Signal</keyword>
<dbReference type="STRING" id="206506.AAV32_07485"/>
<comment type="similarity">
    <text evidence="1">Belongs to the bacterial solute-binding protein 7 family.</text>
</comment>
<dbReference type="InterPro" id="IPR018389">
    <property type="entry name" value="DctP_fam"/>
</dbReference>
<reference evidence="6 8" key="2">
    <citation type="submission" date="2019-02" db="EMBL/GenBank/DDBJ databases">
        <title>Genomic Encyclopedia of Type Strains, Phase IV (KMG-IV): sequencing the most valuable type-strain genomes for metagenomic binning, comparative biology and taxonomic classification.</title>
        <authorList>
            <person name="Goeker M."/>
        </authorList>
    </citation>
    <scope>NUCLEOTIDE SEQUENCE [LARGE SCALE GENOMIC DNA]</scope>
    <source>
        <strain evidence="6 8">DSM 16618</strain>
    </source>
</reference>
<evidence type="ECO:0000256" key="3">
    <source>
        <dbReference type="ARBA" id="ARBA00022729"/>
    </source>
</evidence>
<evidence type="ECO:0000256" key="1">
    <source>
        <dbReference type="ARBA" id="ARBA00009023"/>
    </source>
</evidence>
<organism evidence="5 7">
    <name type="scientific">Kerstersia gyiorum</name>
    <dbReference type="NCBI Taxonomy" id="206506"/>
    <lineage>
        <taxon>Bacteria</taxon>
        <taxon>Pseudomonadati</taxon>
        <taxon>Pseudomonadota</taxon>
        <taxon>Betaproteobacteria</taxon>
        <taxon>Burkholderiales</taxon>
        <taxon>Alcaligenaceae</taxon>
        <taxon>Kerstersia</taxon>
    </lineage>
</organism>
<evidence type="ECO:0000313" key="5">
    <source>
        <dbReference type="EMBL" id="KKO72165.1"/>
    </source>
</evidence>
<comment type="caution">
    <text evidence="5">The sequence shown here is derived from an EMBL/GenBank/DDBJ whole genome shotgun (WGS) entry which is preliminary data.</text>
</comment>